<evidence type="ECO:0000313" key="4">
    <source>
        <dbReference type="EMBL" id="MBR9972658.1"/>
    </source>
</evidence>
<keyword evidence="2" id="KW-0732">Signal</keyword>
<dbReference type="Proteomes" id="UP000680714">
    <property type="component" value="Unassembled WGS sequence"/>
</dbReference>
<feature type="region of interest" description="Disordered" evidence="1">
    <location>
        <begin position="147"/>
        <end position="170"/>
    </location>
</feature>
<gene>
    <name evidence="4" type="ORF">KEC16_13115</name>
</gene>
<accession>A0ABS5IE08</accession>
<dbReference type="EMBL" id="JAGTUF010000012">
    <property type="protein sequence ID" value="MBR9972658.1"/>
    <property type="molecule type" value="Genomic_DNA"/>
</dbReference>
<dbReference type="RefSeq" id="WP_211549631.1">
    <property type="nucleotide sequence ID" value="NZ_JAGTUF010000012.1"/>
</dbReference>
<feature type="domain" description="Pyrroloquinoline quinone-dependent pyranose dehydrogenase beta-propeller" evidence="3">
    <location>
        <begin position="288"/>
        <end position="384"/>
    </location>
</feature>
<keyword evidence="5" id="KW-1185">Reference proteome</keyword>
<feature type="domain" description="Pyrroloquinoline quinone-dependent pyranose dehydrogenase beta-propeller" evidence="3">
    <location>
        <begin position="57"/>
        <end position="244"/>
    </location>
</feature>
<dbReference type="InterPro" id="IPR011041">
    <property type="entry name" value="Quinoprot_gluc/sorb_DH_b-prop"/>
</dbReference>
<dbReference type="InterPro" id="IPR011042">
    <property type="entry name" value="6-blade_b-propeller_TolB-like"/>
</dbReference>
<protein>
    <submittedName>
        <fullName evidence="4">PQQ-dependent sugar dehydrogenase</fullName>
    </submittedName>
</protein>
<evidence type="ECO:0000256" key="2">
    <source>
        <dbReference type="SAM" id="SignalP"/>
    </source>
</evidence>
<dbReference type="PANTHER" id="PTHR33546">
    <property type="entry name" value="LARGE, MULTIFUNCTIONAL SECRETED PROTEIN-RELATED"/>
    <property type="match status" value="1"/>
</dbReference>
<dbReference type="Pfam" id="PF22807">
    <property type="entry name" value="TrAA12"/>
    <property type="match status" value="2"/>
</dbReference>
<organism evidence="4 5">
    <name type="scientific">Magnetospirillum sulfuroxidans</name>
    <dbReference type="NCBI Taxonomy" id="611300"/>
    <lineage>
        <taxon>Bacteria</taxon>
        <taxon>Pseudomonadati</taxon>
        <taxon>Pseudomonadota</taxon>
        <taxon>Alphaproteobacteria</taxon>
        <taxon>Rhodospirillales</taxon>
        <taxon>Rhodospirillaceae</taxon>
        <taxon>Magnetospirillum</taxon>
    </lineage>
</organism>
<dbReference type="SUPFAM" id="SSF50952">
    <property type="entry name" value="Soluble quinoprotein glucose dehydrogenase"/>
    <property type="match status" value="1"/>
</dbReference>
<dbReference type="Gene3D" id="2.120.10.30">
    <property type="entry name" value="TolB, C-terminal domain"/>
    <property type="match status" value="1"/>
</dbReference>
<reference evidence="4 5" key="1">
    <citation type="submission" date="2021-04" db="EMBL/GenBank/DDBJ databases">
        <title>Magnetospirillum sulfuroxidans sp. nov., a facultative chemolithoautotrophic sulfur-oxidizing alphaproteobacterium isolated from freshwater sediment and proposals for Paramagetospirillum gen. nov., and Magnetospirillaceae fam. nov.</title>
        <authorList>
            <person name="Koziaeva V."/>
            <person name="Geelhoed J.S."/>
            <person name="Sorokin D.Y."/>
            <person name="Grouzdev D.S."/>
        </authorList>
    </citation>
    <scope>NUCLEOTIDE SEQUENCE [LARGE SCALE GENOMIC DNA]</scope>
    <source>
        <strain evidence="4 5">J10</strain>
    </source>
</reference>
<dbReference type="PANTHER" id="PTHR33546:SF1">
    <property type="entry name" value="LARGE, MULTIFUNCTIONAL SECRETED PROTEIN"/>
    <property type="match status" value="1"/>
</dbReference>
<sequence>MRRLLIVVVLLAAPAWADPAPGTRLRVGIGDLPPPYATPSKANPADVVARPPGVGLKVPPGWRAILFAEGLDHPRNLLVLADGSVLVAEQRFDKLTRLVDADGDGVAERRHLFADGFSEPFGLAWRDGAVWVADTRAVWALPWHPDQDRPTGRRQITPEGALGDDRGHSTRSLALGADGQRFYVGIGSRRNVDEEAEPRATIRVFDGVGHGGRTFAAGLRNPVGLSFRPGSDDLWTVVNERDGLGDELVPDYLTQVVEDGFYGWPYAYLGNNPHPGLGHKAADKVAGTRPPDLLFRAHSAPLGLAFADGDAYVGLHGSWNRSEPIGYMVARVPFKDGKPLGYYEAFATGFMTTAHAVWGRPVGIAAAPDGSLYVADDAGRTVWKILRYSPSTSRME</sequence>
<dbReference type="InterPro" id="IPR054539">
    <property type="entry name" value="Beta-prop_PDH"/>
</dbReference>
<proteinExistence type="predicted"/>
<feature type="chain" id="PRO_5045837008" evidence="2">
    <location>
        <begin position="18"/>
        <end position="396"/>
    </location>
</feature>
<comment type="caution">
    <text evidence="4">The sequence shown here is derived from an EMBL/GenBank/DDBJ whole genome shotgun (WGS) entry which is preliminary data.</text>
</comment>
<evidence type="ECO:0000313" key="5">
    <source>
        <dbReference type="Proteomes" id="UP000680714"/>
    </source>
</evidence>
<feature type="signal peptide" evidence="2">
    <location>
        <begin position="1"/>
        <end position="17"/>
    </location>
</feature>
<evidence type="ECO:0000256" key="1">
    <source>
        <dbReference type="SAM" id="MobiDB-lite"/>
    </source>
</evidence>
<evidence type="ECO:0000259" key="3">
    <source>
        <dbReference type="Pfam" id="PF22807"/>
    </source>
</evidence>
<name>A0ABS5IE08_9PROT</name>